<evidence type="ECO:0000256" key="4">
    <source>
        <dbReference type="SAM" id="MobiDB-lite"/>
    </source>
</evidence>
<dbReference type="Proteomes" id="UP000566819">
    <property type="component" value="Unassembled WGS sequence"/>
</dbReference>
<dbReference type="GO" id="GO:0034045">
    <property type="term" value="C:phagophore assembly site membrane"/>
    <property type="evidence" value="ECO:0007669"/>
    <property type="project" value="UniProtKB-SubCell"/>
</dbReference>
<feature type="domain" description="Protein kinase" evidence="5">
    <location>
        <begin position="1"/>
        <end position="199"/>
    </location>
</feature>
<dbReference type="GO" id="GO:0006914">
    <property type="term" value="P:autophagy"/>
    <property type="evidence" value="ECO:0007669"/>
    <property type="project" value="UniProtKB-KW"/>
</dbReference>
<accession>A0A8H4QVG1</accession>
<gene>
    <name evidence="6" type="ORF">G7Y89_g14970</name>
</gene>
<dbReference type="GO" id="GO:0005524">
    <property type="term" value="F:ATP binding"/>
    <property type="evidence" value="ECO:0007669"/>
    <property type="project" value="InterPro"/>
</dbReference>
<organism evidence="6 7">
    <name type="scientific">Cudoniella acicularis</name>
    <dbReference type="NCBI Taxonomy" id="354080"/>
    <lineage>
        <taxon>Eukaryota</taxon>
        <taxon>Fungi</taxon>
        <taxon>Dikarya</taxon>
        <taxon>Ascomycota</taxon>
        <taxon>Pezizomycotina</taxon>
        <taxon>Leotiomycetes</taxon>
        <taxon>Helotiales</taxon>
        <taxon>Tricladiaceae</taxon>
        <taxon>Cudoniella</taxon>
    </lineage>
</organism>
<dbReference type="EMBL" id="JAAMPI010002136">
    <property type="protein sequence ID" value="KAF4618137.1"/>
    <property type="molecule type" value="Genomic_DNA"/>
</dbReference>
<evidence type="ECO:0000256" key="1">
    <source>
        <dbReference type="ARBA" id="ARBA00004623"/>
    </source>
</evidence>
<dbReference type="InterPro" id="IPR045269">
    <property type="entry name" value="Atg1-like"/>
</dbReference>
<dbReference type="SUPFAM" id="SSF56112">
    <property type="entry name" value="Protein kinase-like (PK-like)"/>
    <property type="match status" value="1"/>
</dbReference>
<keyword evidence="7" id="KW-1185">Reference proteome</keyword>
<dbReference type="GO" id="GO:0010506">
    <property type="term" value="P:regulation of autophagy"/>
    <property type="evidence" value="ECO:0007669"/>
    <property type="project" value="InterPro"/>
</dbReference>
<dbReference type="PROSITE" id="PS00108">
    <property type="entry name" value="PROTEIN_KINASE_ST"/>
    <property type="match status" value="1"/>
</dbReference>
<evidence type="ECO:0000313" key="6">
    <source>
        <dbReference type="EMBL" id="KAF4618137.1"/>
    </source>
</evidence>
<dbReference type="SMART" id="SM00220">
    <property type="entry name" value="S_TKc"/>
    <property type="match status" value="1"/>
</dbReference>
<comment type="subcellular location">
    <subcellularLocation>
        <location evidence="1">Preautophagosomal structure membrane</location>
        <topology evidence="1">Peripheral membrane protein</topology>
    </subcellularLocation>
</comment>
<dbReference type="PANTHER" id="PTHR24348">
    <property type="entry name" value="SERINE/THREONINE-PROTEIN KINASE UNC-51-RELATED"/>
    <property type="match status" value="1"/>
</dbReference>
<name>A0A8H4QVG1_9HELO</name>
<feature type="compositionally biased region" description="Low complexity" evidence="4">
    <location>
        <begin position="294"/>
        <end position="319"/>
    </location>
</feature>
<dbReference type="GO" id="GO:0004674">
    <property type="term" value="F:protein serine/threonine kinase activity"/>
    <property type="evidence" value="ECO:0007669"/>
    <property type="project" value="InterPro"/>
</dbReference>
<protein>
    <recommendedName>
        <fullName evidence="3">Autophagy-related protein 1</fullName>
    </recommendedName>
</protein>
<dbReference type="InterPro" id="IPR000719">
    <property type="entry name" value="Prot_kinase_dom"/>
</dbReference>
<feature type="compositionally biased region" description="Basic residues" evidence="4">
    <location>
        <begin position="320"/>
        <end position="330"/>
    </location>
</feature>
<dbReference type="OrthoDB" id="5395461at2759"/>
<dbReference type="Pfam" id="PF00069">
    <property type="entry name" value="Pkinase"/>
    <property type="match status" value="1"/>
</dbReference>
<dbReference type="InterPro" id="IPR011009">
    <property type="entry name" value="Kinase-like_dom_sf"/>
</dbReference>
<keyword evidence="2" id="KW-0072">Autophagy</keyword>
<dbReference type="AlphaFoldDB" id="A0A8H4QVG1"/>
<sequence length="330" mass="37268">MSKASELLNEHIVRFVSLIEHPSPQMLLEYVPLGGLESLLPFAITEKESMAVLCQSLDALTAVHGHGITHRDIKPANILVQSRYPFHIKLSDFGLAKDSDNLKTRCGTHFYCAPEICQRPLFYTNAADIWSLGVVVLQCAYNLPKFYEEDQGMDWCKKIIRVVNDWDSDPLIDFLSTAMLVLRPERRHSARDCWTEALRLAATSESSTPTPTPNQQQGSENGTESIQFDVDHYLTGLDTEKQKLEDDINVNHYLTGNGTEEQDLETERSLANPPNEAETQIRKSTDTKRKKGSKSSSSRSTPSQRETPRSTRQASSTTRQSKRIRQKETN</sequence>
<reference evidence="6 7" key="1">
    <citation type="submission" date="2020-03" db="EMBL/GenBank/DDBJ databases">
        <title>Draft Genome Sequence of Cudoniella acicularis.</title>
        <authorList>
            <person name="Buettner E."/>
            <person name="Kellner H."/>
        </authorList>
    </citation>
    <scope>NUCLEOTIDE SEQUENCE [LARGE SCALE GENOMIC DNA]</scope>
    <source>
        <strain evidence="6 7">DSM 108380</strain>
    </source>
</reference>
<evidence type="ECO:0000313" key="7">
    <source>
        <dbReference type="Proteomes" id="UP000566819"/>
    </source>
</evidence>
<dbReference type="InterPro" id="IPR008271">
    <property type="entry name" value="Ser/Thr_kinase_AS"/>
</dbReference>
<dbReference type="Gene3D" id="1.10.510.10">
    <property type="entry name" value="Transferase(Phosphotransferase) domain 1"/>
    <property type="match status" value="1"/>
</dbReference>
<evidence type="ECO:0000259" key="5">
    <source>
        <dbReference type="PROSITE" id="PS50011"/>
    </source>
</evidence>
<proteinExistence type="predicted"/>
<dbReference type="PROSITE" id="PS50011">
    <property type="entry name" value="PROTEIN_KINASE_DOM"/>
    <property type="match status" value="1"/>
</dbReference>
<feature type="region of interest" description="Disordered" evidence="4">
    <location>
        <begin position="253"/>
        <end position="330"/>
    </location>
</feature>
<evidence type="ECO:0000256" key="2">
    <source>
        <dbReference type="ARBA" id="ARBA00023006"/>
    </source>
</evidence>
<evidence type="ECO:0000256" key="3">
    <source>
        <dbReference type="ARBA" id="ARBA00030237"/>
    </source>
</evidence>
<comment type="caution">
    <text evidence="6">The sequence shown here is derived from an EMBL/GenBank/DDBJ whole genome shotgun (WGS) entry which is preliminary data.</text>
</comment>
<feature type="region of interest" description="Disordered" evidence="4">
    <location>
        <begin position="202"/>
        <end position="222"/>
    </location>
</feature>